<dbReference type="InterPro" id="IPR000305">
    <property type="entry name" value="GIY-YIG_endonuc"/>
</dbReference>
<dbReference type="PANTHER" id="PTHR21301:SF12">
    <property type="match status" value="1"/>
</dbReference>
<dbReference type="RefSeq" id="XP_041425993.1">
    <property type="nucleotide sequence ID" value="XM_041570059.1"/>
</dbReference>
<dbReference type="RefSeq" id="XP_041420023.1">
    <property type="nucleotide sequence ID" value="XM_041564089.1"/>
</dbReference>
<dbReference type="PANTHER" id="PTHR21301">
    <property type="entry name" value="REVERSE TRANSCRIPTASE"/>
    <property type="match status" value="1"/>
</dbReference>
<evidence type="ECO:0000259" key="1">
    <source>
        <dbReference type="PROSITE" id="PS50164"/>
    </source>
</evidence>
<feature type="domain" description="GIY-YIG" evidence="1">
    <location>
        <begin position="101"/>
        <end position="212"/>
    </location>
</feature>
<dbReference type="PROSITE" id="PS50164">
    <property type="entry name" value="GIY_YIG"/>
    <property type="match status" value="1"/>
</dbReference>
<dbReference type="KEGG" id="xla:121395778"/>
<dbReference type="KEGG" id="xla:108716342"/>
<dbReference type="CDD" id="cd10442">
    <property type="entry name" value="GIY-YIG_PLEs"/>
    <property type="match status" value="1"/>
</dbReference>
<name>A0A8J1KTE7_XENLA</name>
<proteinExistence type="predicted"/>
<dbReference type="GeneID" id="108716342"/>
<dbReference type="Proteomes" id="UP000186698">
    <property type="component" value="Chromosome 7L"/>
</dbReference>
<evidence type="ECO:0000313" key="5">
    <source>
        <dbReference type="RefSeq" id="XP_041434165.1"/>
    </source>
</evidence>
<evidence type="ECO:0000313" key="4">
    <source>
        <dbReference type="RefSeq" id="XP_041425993.1"/>
    </source>
</evidence>
<gene>
    <name evidence="3" type="primary">LOC108716342</name>
    <name evidence="4" type="synonym">LOC121395778</name>
    <name evidence="5" type="synonym">LOC121398837</name>
</gene>
<dbReference type="Proteomes" id="UP000186698">
    <property type="component" value="Chromosome 9_10S"/>
</dbReference>
<protein>
    <submittedName>
        <fullName evidence="3">Uncharacterized protein LOC108716342</fullName>
    </submittedName>
    <submittedName>
        <fullName evidence="4">Uncharacterized protein LOC121395778</fullName>
    </submittedName>
    <submittedName>
        <fullName evidence="5">Uncharacterized protein LOC121398837</fullName>
    </submittedName>
</protein>
<reference evidence="3 4" key="1">
    <citation type="submission" date="2025-04" db="UniProtKB">
        <authorList>
            <consortium name="RefSeq"/>
        </authorList>
    </citation>
    <scope>IDENTIFICATION</scope>
    <source>
        <strain evidence="3 4">J_2021</strain>
        <tissue evidence="3 4">Erythrocytes</tissue>
    </source>
</reference>
<accession>A0A8J1KTE7</accession>
<dbReference type="KEGG" id="xla:121398837"/>
<organism evidence="2 3">
    <name type="scientific">Xenopus laevis</name>
    <name type="common">African clawed frog</name>
    <dbReference type="NCBI Taxonomy" id="8355"/>
    <lineage>
        <taxon>Eukaryota</taxon>
        <taxon>Metazoa</taxon>
        <taxon>Chordata</taxon>
        <taxon>Craniata</taxon>
        <taxon>Vertebrata</taxon>
        <taxon>Euteleostomi</taxon>
        <taxon>Amphibia</taxon>
        <taxon>Batrachia</taxon>
        <taxon>Anura</taxon>
        <taxon>Pipoidea</taxon>
        <taxon>Pipidae</taxon>
        <taxon>Xenopodinae</taxon>
        <taxon>Xenopus</taxon>
        <taxon>Xenopus</taxon>
    </lineage>
</organism>
<evidence type="ECO:0000313" key="3">
    <source>
        <dbReference type="RefSeq" id="XP_041420023.1"/>
    </source>
</evidence>
<dbReference type="AlphaFoldDB" id="A0A8J1KTE7"/>
<sequence length="223" mass="25627">MRDAMYVEYPLWPIVKTDRELTAVNSKRIRFGHRRNKNLKELLSSADPVNKYDNNQRGVQKMGSFQCGNCVMCNTLILGKTFFHPHTGKPYDIKHRLTCTSRNVIYIIKCPCGLIYCGKTNRQLRERISMHRSTIRAALEPKPKKNVKQDISKQPVAQHWLQAKHPASSFKCMPIDCIQDTPRGGNTDRMLLQREAFWTYELDCVAPRGLNTALQLNCFVATG</sequence>
<keyword evidence="2" id="KW-1185">Reference proteome</keyword>
<dbReference type="Proteomes" id="UP000186698">
    <property type="component" value="Chromosome 5S"/>
</dbReference>
<dbReference type="OrthoDB" id="9906871at2759"/>
<dbReference type="RefSeq" id="XP_041434165.1">
    <property type="nucleotide sequence ID" value="XM_041578231.1"/>
</dbReference>
<evidence type="ECO:0000313" key="2">
    <source>
        <dbReference type="Proteomes" id="UP000186698"/>
    </source>
</evidence>